<comment type="caution">
    <text evidence="1">The sequence shown here is derived from an EMBL/GenBank/DDBJ whole genome shotgun (WGS) entry which is preliminary data.</text>
</comment>
<evidence type="ECO:0000313" key="2">
    <source>
        <dbReference type="Proteomes" id="UP000277671"/>
    </source>
</evidence>
<name>A0A495JFR0_9ACTN</name>
<evidence type="ECO:0000313" key="1">
    <source>
        <dbReference type="EMBL" id="RKR86899.1"/>
    </source>
</evidence>
<dbReference type="InterPro" id="IPR046029">
    <property type="entry name" value="DUF5987"/>
</dbReference>
<organism evidence="1 2">
    <name type="scientific">Micromonospora pisi</name>
    <dbReference type="NCBI Taxonomy" id="589240"/>
    <lineage>
        <taxon>Bacteria</taxon>
        <taxon>Bacillati</taxon>
        <taxon>Actinomycetota</taxon>
        <taxon>Actinomycetes</taxon>
        <taxon>Micromonosporales</taxon>
        <taxon>Micromonosporaceae</taxon>
        <taxon>Micromonospora</taxon>
    </lineage>
</organism>
<reference evidence="1 2" key="1">
    <citation type="submission" date="2018-10" db="EMBL/GenBank/DDBJ databases">
        <title>Sequencing the genomes of 1000 actinobacteria strains.</title>
        <authorList>
            <person name="Klenk H.-P."/>
        </authorList>
    </citation>
    <scope>NUCLEOTIDE SEQUENCE [LARGE SCALE GENOMIC DNA]</scope>
    <source>
        <strain evidence="1 2">DSM 45175</strain>
    </source>
</reference>
<dbReference type="Pfam" id="PF19449">
    <property type="entry name" value="DUF5987"/>
    <property type="match status" value="1"/>
</dbReference>
<accession>A0A495JFR0</accession>
<protein>
    <submittedName>
        <fullName evidence="1">Uncharacterized protein</fullName>
    </submittedName>
</protein>
<proteinExistence type="predicted"/>
<sequence length="189" mass="19653">MLPDNPEVDVSRTMTLEAFADTIIPGEKRSSDDRAIAGVSTGGGAVTSGAVELLEHPAGGLAESLTGLAHLLNGHAVQYATEHAVQLDDEVPPFVALSFADRTALVARLTAVDHPEKALWVGVALFSNMAFDSAAHLSTAAAIADGHPGLLTMGYAPPDAEGTWQFPRYSYGRVLADLHPNTTPTGSPA</sequence>
<dbReference type="Proteomes" id="UP000277671">
    <property type="component" value="Unassembled WGS sequence"/>
</dbReference>
<gene>
    <name evidence="1" type="ORF">BDK92_1169</name>
</gene>
<keyword evidence="2" id="KW-1185">Reference proteome</keyword>
<dbReference type="EMBL" id="RBKT01000001">
    <property type="protein sequence ID" value="RKR86899.1"/>
    <property type="molecule type" value="Genomic_DNA"/>
</dbReference>
<dbReference type="AlphaFoldDB" id="A0A495JFR0"/>